<name>A0A0S4IV22_BODSA</name>
<evidence type="ECO:0000313" key="3">
    <source>
        <dbReference type="Proteomes" id="UP000051952"/>
    </source>
</evidence>
<evidence type="ECO:0000256" key="1">
    <source>
        <dbReference type="SAM" id="MobiDB-lite"/>
    </source>
</evidence>
<keyword evidence="3" id="KW-1185">Reference proteome</keyword>
<dbReference type="AlphaFoldDB" id="A0A0S4IV22"/>
<organism evidence="2 3">
    <name type="scientific">Bodo saltans</name>
    <name type="common">Flagellated protozoan</name>
    <dbReference type="NCBI Taxonomy" id="75058"/>
    <lineage>
        <taxon>Eukaryota</taxon>
        <taxon>Discoba</taxon>
        <taxon>Euglenozoa</taxon>
        <taxon>Kinetoplastea</taxon>
        <taxon>Metakinetoplastina</taxon>
        <taxon>Eubodonida</taxon>
        <taxon>Bodonidae</taxon>
        <taxon>Bodo</taxon>
    </lineage>
</organism>
<feature type="region of interest" description="Disordered" evidence="1">
    <location>
        <begin position="187"/>
        <end position="206"/>
    </location>
</feature>
<dbReference type="VEuPathDB" id="TriTrypDB:BSAL_04600"/>
<accession>A0A0S4IV22</accession>
<proteinExistence type="predicted"/>
<dbReference type="EMBL" id="CYKH01000493">
    <property type="protein sequence ID" value="CUG01740.1"/>
    <property type="molecule type" value="Genomic_DNA"/>
</dbReference>
<gene>
    <name evidence="2" type="ORF">BSAL_04600</name>
</gene>
<evidence type="ECO:0000313" key="2">
    <source>
        <dbReference type="EMBL" id="CUG01740.1"/>
    </source>
</evidence>
<dbReference type="Proteomes" id="UP000051952">
    <property type="component" value="Unassembled WGS sequence"/>
</dbReference>
<protein>
    <submittedName>
        <fullName evidence="2">Uncharacterized protein</fullName>
    </submittedName>
</protein>
<reference evidence="3" key="1">
    <citation type="submission" date="2015-09" db="EMBL/GenBank/DDBJ databases">
        <authorList>
            <consortium name="Pathogen Informatics"/>
        </authorList>
    </citation>
    <scope>NUCLEOTIDE SEQUENCE [LARGE SCALE GENOMIC DNA]</scope>
    <source>
        <strain evidence="3">Lake Konstanz</strain>
    </source>
</reference>
<dbReference type="OMA" id="RYCEAVY"/>
<dbReference type="OrthoDB" id="273416at2759"/>
<sequence>MDFEVSPQSVRSALSDLQLKVKLLEDERDHFHHLYLTTGRAFEDHRRELNLLLHKERNVAAASEERLRLDLQRVLSENTVLHTRVVESKSEVAVRIRTSVEEFRAEQRVREERIREEISMIHDQLLDQRRRCAALRDVKKTTEIEMTALLQQQSSLQSEVDVLHHTRFQLEEQIQIEALTADRARRSPVRPCQSLSSPSRHGKVPKIFIPSGRVENIGSRIRPSTHNIQAVVQTLEKTSQLQPRPYDGTRSGKQLDRVCRTIINELLDMKREYANLTDTLGSPMVDALEVSRRLRQLMYDIDRKTEQLRQLRRQQLRIDDDTRIHEMMKEILDEQGIYEDMHEELLRILRSTSS</sequence>